<name>A0A923N3I0_9BACT</name>
<dbReference type="AlphaFoldDB" id="A0A923N3I0"/>
<feature type="signal peptide" evidence="1">
    <location>
        <begin position="1"/>
        <end position="27"/>
    </location>
</feature>
<gene>
    <name evidence="2" type="ORF">H8S84_01810</name>
</gene>
<evidence type="ECO:0000313" key="2">
    <source>
        <dbReference type="EMBL" id="MBC5991566.1"/>
    </source>
</evidence>
<dbReference type="RefSeq" id="WP_187065567.1">
    <property type="nucleotide sequence ID" value="NZ_JACRVF010000001.1"/>
</dbReference>
<dbReference type="Pfam" id="PF03640">
    <property type="entry name" value="Lipoprotein_15"/>
    <property type="match status" value="2"/>
</dbReference>
<feature type="chain" id="PRO_5036795282" description="Lipoprotein with Yx(FWY)xxD motif" evidence="1">
    <location>
        <begin position="28"/>
        <end position="190"/>
    </location>
</feature>
<reference evidence="2" key="1">
    <citation type="submission" date="2020-08" db="EMBL/GenBank/DDBJ databases">
        <title>Pontibacter sp. SD6 16S ribosomal RNA gene Genome sequencing and assembly.</title>
        <authorList>
            <person name="Kang M."/>
        </authorList>
    </citation>
    <scope>NUCLEOTIDE SEQUENCE</scope>
    <source>
        <strain evidence="2">SD6</strain>
    </source>
</reference>
<sequence length="190" mass="20316">MKTNFYSLKLISKQALTLLFCCGILIACGGGDTLTEEAANETAQADANVDMDANTNTNADVDQATSVRLETRTSEGLGTYLTDGSGRSLYLFKADTSMNSTCYDACAQAWPPLMAQGTPTAGDGVNASLIGTIERKGDGMQVTYNGWPLYYYVKDQGAGQTTGQDVKGFGAEWYLISPQGKEVHSEGHKH</sequence>
<evidence type="ECO:0008006" key="4">
    <source>
        <dbReference type="Google" id="ProtNLM"/>
    </source>
</evidence>
<keyword evidence="1" id="KW-0732">Signal</keyword>
<dbReference type="PANTHER" id="PTHR39335:SF1">
    <property type="entry name" value="BLL4220 PROTEIN"/>
    <property type="match status" value="1"/>
</dbReference>
<dbReference type="Proteomes" id="UP000603640">
    <property type="component" value="Unassembled WGS sequence"/>
</dbReference>
<comment type="caution">
    <text evidence="2">The sequence shown here is derived from an EMBL/GenBank/DDBJ whole genome shotgun (WGS) entry which is preliminary data.</text>
</comment>
<keyword evidence="3" id="KW-1185">Reference proteome</keyword>
<evidence type="ECO:0000256" key="1">
    <source>
        <dbReference type="SAM" id="SignalP"/>
    </source>
</evidence>
<proteinExistence type="predicted"/>
<accession>A0A923N3I0</accession>
<dbReference type="InterPro" id="IPR005297">
    <property type="entry name" value="Lipoprotein_repeat"/>
</dbReference>
<evidence type="ECO:0000313" key="3">
    <source>
        <dbReference type="Proteomes" id="UP000603640"/>
    </source>
</evidence>
<dbReference type="EMBL" id="JACRVF010000001">
    <property type="protein sequence ID" value="MBC5991566.1"/>
    <property type="molecule type" value="Genomic_DNA"/>
</dbReference>
<dbReference type="PROSITE" id="PS51257">
    <property type="entry name" value="PROKAR_LIPOPROTEIN"/>
    <property type="match status" value="1"/>
</dbReference>
<protein>
    <recommendedName>
        <fullName evidence="4">Lipoprotein with Yx(FWY)xxD motif</fullName>
    </recommendedName>
</protein>
<dbReference type="PANTHER" id="PTHR39335">
    <property type="entry name" value="BLL4220 PROTEIN"/>
    <property type="match status" value="1"/>
</dbReference>
<dbReference type="GO" id="GO:0043448">
    <property type="term" value="P:alkane catabolic process"/>
    <property type="evidence" value="ECO:0007669"/>
    <property type="project" value="TreeGrafter"/>
</dbReference>
<organism evidence="2 3">
    <name type="scientific">Pontibacter cellulosilyticus</name>
    <dbReference type="NCBI Taxonomy" id="1720253"/>
    <lineage>
        <taxon>Bacteria</taxon>
        <taxon>Pseudomonadati</taxon>
        <taxon>Bacteroidota</taxon>
        <taxon>Cytophagia</taxon>
        <taxon>Cytophagales</taxon>
        <taxon>Hymenobacteraceae</taxon>
        <taxon>Pontibacter</taxon>
    </lineage>
</organism>